<feature type="active site" description="Nucleophile" evidence="4 5">
    <location>
        <position position="56"/>
    </location>
</feature>
<dbReference type="KEGG" id="mur:EQY75_06480"/>
<evidence type="ECO:0000256" key="7">
    <source>
        <dbReference type="RuleBase" id="RU003792"/>
    </source>
</evidence>
<comment type="function">
    <text evidence="4">Formation of pseudouridine at positions 38, 39 and 40 in the anticodon stem and loop of transfer RNAs.</text>
</comment>
<dbReference type="EC" id="5.4.99.12" evidence="4"/>
<evidence type="ECO:0000256" key="3">
    <source>
        <dbReference type="ARBA" id="ARBA00023235"/>
    </source>
</evidence>
<dbReference type="SUPFAM" id="SSF55120">
    <property type="entry name" value="Pseudouridine synthase"/>
    <property type="match status" value="1"/>
</dbReference>
<dbReference type="OrthoDB" id="9811823at2"/>
<dbReference type="HAMAP" id="MF_00171">
    <property type="entry name" value="TruA"/>
    <property type="match status" value="1"/>
</dbReference>
<dbReference type="InterPro" id="IPR001406">
    <property type="entry name" value="PsdUridine_synth_TruA"/>
</dbReference>
<proteinExistence type="inferred from homology"/>
<keyword evidence="3 4" id="KW-0413">Isomerase</keyword>
<evidence type="ECO:0000256" key="6">
    <source>
        <dbReference type="PIRSR" id="PIRSR001430-2"/>
    </source>
</evidence>
<dbReference type="Gene3D" id="3.30.70.660">
    <property type="entry name" value="Pseudouridine synthase I, catalytic domain, C-terminal subdomain"/>
    <property type="match status" value="1"/>
</dbReference>
<dbReference type="GO" id="GO:0160147">
    <property type="term" value="F:tRNA pseudouridine(38-40) synthase activity"/>
    <property type="evidence" value="ECO:0007669"/>
    <property type="project" value="UniProtKB-EC"/>
</dbReference>
<comment type="caution">
    <text evidence="4">Lacks conserved residue(s) required for the propagation of feature annotation.</text>
</comment>
<comment type="similarity">
    <text evidence="1 4 7">Belongs to the tRNA pseudouridine synthase TruA family.</text>
</comment>
<reference evidence="9 10" key="1">
    <citation type="submission" date="2019-01" db="EMBL/GenBank/DDBJ databases">
        <title>Muriicola soli sp. nov., isolated from soil.</title>
        <authorList>
            <person name="Kang H.J."/>
            <person name="Kim S.B."/>
        </authorList>
    </citation>
    <scope>NUCLEOTIDE SEQUENCE [LARGE SCALE GENOMIC DNA]</scope>
    <source>
        <strain evidence="9 10">MMS17-SY002</strain>
    </source>
</reference>
<dbReference type="AlphaFoldDB" id="A0A411E948"/>
<evidence type="ECO:0000259" key="8">
    <source>
        <dbReference type="Pfam" id="PF01416"/>
    </source>
</evidence>
<dbReference type="InterPro" id="IPR020103">
    <property type="entry name" value="PsdUridine_synth_cat_dom_sf"/>
</dbReference>
<dbReference type="PANTHER" id="PTHR11142">
    <property type="entry name" value="PSEUDOURIDYLATE SYNTHASE"/>
    <property type="match status" value="1"/>
</dbReference>
<evidence type="ECO:0000256" key="2">
    <source>
        <dbReference type="ARBA" id="ARBA00022694"/>
    </source>
</evidence>
<evidence type="ECO:0000313" key="10">
    <source>
        <dbReference type="Proteomes" id="UP000290889"/>
    </source>
</evidence>
<dbReference type="GO" id="GO:0031119">
    <property type="term" value="P:tRNA pseudouridine synthesis"/>
    <property type="evidence" value="ECO:0007669"/>
    <property type="project" value="UniProtKB-UniRule"/>
</dbReference>
<evidence type="ECO:0000256" key="5">
    <source>
        <dbReference type="PIRSR" id="PIRSR001430-1"/>
    </source>
</evidence>
<dbReference type="NCBIfam" id="TIGR00071">
    <property type="entry name" value="hisT_truA"/>
    <property type="match status" value="1"/>
</dbReference>
<name>A0A411E948_9FLAO</name>
<feature type="binding site" evidence="4 6">
    <location>
        <position position="116"/>
    </location>
    <ligand>
        <name>substrate</name>
    </ligand>
</feature>
<dbReference type="InterPro" id="IPR020097">
    <property type="entry name" value="PsdUridine_synth_TruA_a/b_dom"/>
</dbReference>
<comment type="catalytic activity">
    <reaction evidence="4 7">
        <text>uridine(38/39/40) in tRNA = pseudouridine(38/39/40) in tRNA</text>
        <dbReference type="Rhea" id="RHEA:22376"/>
        <dbReference type="Rhea" id="RHEA-COMP:10085"/>
        <dbReference type="Rhea" id="RHEA-COMP:10087"/>
        <dbReference type="ChEBI" id="CHEBI:65314"/>
        <dbReference type="ChEBI" id="CHEBI:65315"/>
        <dbReference type="EC" id="5.4.99.12"/>
    </reaction>
</comment>
<evidence type="ECO:0000313" key="9">
    <source>
        <dbReference type="EMBL" id="QBA64202.1"/>
    </source>
</evidence>
<dbReference type="GO" id="GO:0003723">
    <property type="term" value="F:RNA binding"/>
    <property type="evidence" value="ECO:0007669"/>
    <property type="project" value="InterPro"/>
</dbReference>
<dbReference type="PANTHER" id="PTHR11142:SF0">
    <property type="entry name" value="TRNA PSEUDOURIDINE SYNTHASE-LIKE 1"/>
    <property type="match status" value="1"/>
</dbReference>
<dbReference type="PIRSF" id="PIRSF001430">
    <property type="entry name" value="tRNA_psdUrid_synth"/>
    <property type="match status" value="1"/>
</dbReference>
<dbReference type="InterPro" id="IPR020094">
    <property type="entry name" value="TruA/RsuA/RluB/E/F_N"/>
</dbReference>
<dbReference type="EMBL" id="CP035544">
    <property type="protein sequence ID" value="QBA64202.1"/>
    <property type="molecule type" value="Genomic_DNA"/>
</dbReference>
<feature type="domain" description="Pseudouridine synthase I TruA alpha/beta" evidence="8">
    <location>
        <begin position="152"/>
        <end position="257"/>
    </location>
</feature>
<sequence>MKGKYIYIVWVQYLGFRYSGWQRQPGQKTVEGMIRKTLKFISPEGHYKVLGASRTDAKVSALKSAFQLISQNGPVKEMDEFTRELNRNLPADIRVLGMEKAREGLNIIKDASNKEYHYLFSFGSKNHPYSAPFLANFPDELDLPLMQEWASVFEGEHDFRNFTARLRPGSTTVRRITHCSIEENIAIQANFFPEKSYMLRVKGDGFMRYQIRMIMGVLVLLGKREIEPEFLQKALQPGNKVDIPYIAPASGLYLNAVELM</sequence>
<dbReference type="RefSeq" id="WP_129604005.1">
    <property type="nucleotide sequence ID" value="NZ_CP035544.1"/>
</dbReference>
<dbReference type="InterPro" id="IPR020095">
    <property type="entry name" value="PsdUridine_synth_TruA_C"/>
</dbReference>
<dbReference type="Pfam" id="PF01416">
    <property type="entry name" value="PseudoU_synth_1"/>
    <property type="match status" value="1"/>
</dbReference>
<organism evidence="9 10">
    <name type="scientific">Muriicola soli</name>
    <dbReference type="NCBI Taxonomy" id="2507538"/>
    <lineage>
        <taxon>Bacteria</taxon>
        <taxon>Pseudomonadati</taxon>
        <taxon>Bacteroidota</taxon>
        <taxon>Flavobacteriia</taxon>
        <taxon>Flavobacteriales</taxon>
        <taxon>Flavobacteriaceae</taxon>
        <taxon>Muriicola</taxon>
    </lineage>
</organism>
<dbReference type="Gene3D" id="3.30.70.580">
    <property type="entry name" value="Pseudouridine synthase I, catalytic domain, N-terminal subdomain"/>
    <property type="match status" value="1"/>
</dbReference>
<dbReference type="Proteomes" id="UP000290889">
    <property type="component" value="Chromosome"/>
</dbReference>
<gene>
    <name evidence="4 9" type="primary">truA</name>
    <name evidence="9" type="ORF">EQY75_06480</name>
</gene>
<evidence type="ECO:0000256" key="4">
    <source>
        <dbReference type="HAMAP-Rule" id="MF_00171"/>
    </source>
</evidence>
<evidence type="ECO:0000256" key="1">
    <source>
        <dbReference type="ARBA" id="ARBA00009375"/>
    </source>
</evidence>
<accession>A0A411E948</accession>
<protein>
    <recommendedName>
        <fullName evidence="4">tRNA pseudouridine synthase A</fullName>
        <ecNumber evidence="4">5.4.99.12</ecNumber>
    </recommendedName>
    <alternativeName>
        <fullName evidence="4">tRNA pseudouridine(38-40) synthase</fullName>
    </alternativeName>
    <alternativeName>
        <fullName evidence="4">tRNA pseudouridylate synthase I</fullName>
    </alternativeName>
    <alternativeName>
        <fullName evidence="4">tRNA-uridine isomerase I</fullName>
    </alternativeName>
</protein>
<keyword evidence="2 4" id="KW-0819">tRNA processing</keyword>
<comment type="subunit">
    <text evidence="4">Homodimer.</text>
</comment>
<keyword evidence="10" id="KW-1185">Reference proteome</keyword>